<dbReference type="OrthoDB" id="10003767at2759"/>
<name>A0A5N7DRM4_9EURO</name>
<gene>
    <name evidence="1" type="ORF">BDV37DRAFT_278097</name>
</gene>
<organism evidence="1 2">
    <name type="scientific">Aspergillus pseudonomiae</name>
    <dbReference type="NCBI Taxonomy" id="1506151"/>
    <lineage>
        <taxon>Eukaryota</taxon>
        <taxon>Fungi</taxon>
        <taxon>Dikarya</taxon>
        <taxon>Ascomycota</taxon>
        <taxon>Pezizomycotina</taxon>
        <taxon>Eurotiomycetes</taxon>
        <taxon>Eurotiomycetidae</taxon>
        <taxon>Eurotiales</taxon>
        <taxon>Aspergillaceae</taxon>
        <taxon>Aspergillus</taxon>
        <taxon>Aspergillus subgen. Circumdati</taxon>
    </lineage>
</organism>
<accession>A0A5N7DRM4</accession>
<dbReference type="AlphaFoldDB" id="A0A5N7DRM4"/>
<dbReference type="Proteomes" id="UP000325579">
    <property type="component" value="Unassembled WGS sequence"/>
</dbReference>
<dbReference type="RefSeq" id="XP_031946439.1">
    <property type="nucleotide sequence ID" value="XM_032085946.1"/>
</dbReference>
<sequence>MPAGLKWTLIKPLGIPQKTMNMPRVSANYIASETNQKILAVERYLKLLKFLFPEESMQTSHIWQDDLHAEDIFVNPIDPTLHDHTVEPYILDYDGPPLDGLFDRAKLVDIRALFYDKLESIANYKTISLFTNISLVSLYGHLIHKRIPQLFKALEFRENMCFELLLFARYLLLNGEATYLALLADQQRQSWRDIPRLKDGDKNSLICFSADMLHRIDVDHTGAHFGLELMQGAQAMVRKKFFYASGLVSHEEFSEAQQIIPRVKAEFIQKHARNADGALELERA</sequence>
<evidence type="ECO:0000313" key="1">
    <source>
        <dbReference type="EMBL" id="KAE8409120.1"/>
    </source>
</evidence>
<reference evidence="1 2" key="1">
    <citation type="submission" date="2019-04" db="EMBL/GenBank/DDBJ databases">
        <authorList>
            <consortium name="DOE Joint Genome Institute"/>
            <person name="Mondo S."/>
            <person name="Kjaerbolling I."/>
            <person name="Vesth T."/>
            <person name="Frisvad J.C."/>
            <person name="Nybo J.L."/>
            <person name="Theobald S."/>
            <person name="Kildgaard S."/>
            <person name="Isbrandt T."/>
            <person name="Kuo A."/>
            <person name="Sato A."/>
            <person name="Lyhne E.K."/>
            <person name="Kogle M.E."/>
            <person name="Wiebenga A."/>
            <person name="Kun R.S."/>
            <person name="Lubbers R.J."/>
            <person name="Makela M.R."/>
            <person name="Barry K."/>
            <person name="Chovatia M."/>
            <person name="Clum A."/>
            <person name="Daum C."/>
            <person name="Haridas S."/>
            <person name="He G."/>
            <person name="LaButti K."/>
            <person name="Lipzen A."/>
            <person name="Riley R."/>
            <person name="Salamov A."/>
            <person name="Simmons B.A."/>
            <person name="Magnuson J.K."/>
            <person name="Henrissat B."/>
            <person name="Mortensen U.H."/>
            <person name="Larsen T.O."/>
            <person name="Devries R.P."/>
            <person name="Grigoriev I.V."/>
            <person name="Machida M."/>
            <person name="Baker S.E."/>
            <person name="Andersen M.R."/>
            <person name="Cantor M.N."/>
            <person name="Hua S.X."/>
        </authorList>
    </citation>
    <scope>NUCLEOTIDE SEQUENCE [LARGE SCALE GENOMIC DNA]</scope>
    <source>
        <strain evidence="1 2">CBS 119388</strain>
    </source>
</reference>
<proteinExistence type="predicted"/>
<dbReference type="EMBL" id="ML736740">
    <property type="protein sequence ID" value="KAE8409120.1"/>
    <property type="molecule type" value="Genomic_DNA"/>
</dbReference>
<keyword evidence="2" id="KW-1185">Reference proteome</keyword>
<evidence type="ECO:0000313" key="2">
    <source>
        <dbReference type="Proteomes" id="UP000325579"/>
    </source>
</evidence>
<protein>
    <submittedName>
        <fullName evidence="1">Uncharacterized protein</fullName>
    </submittedName>
</protein>
<dbReference type="GeneID" id="43670637"/>